<dbReference type="SMART" id="SM00698">
    <property type="entry name" value="MORN"/>
    <property type="match status" value="3"/>
</dbReference>
<proteinExistence type="predicted"/>
<keyword evidence="1" id="KW-0677">Repeat</keyword>
<organism evidence="2 3">
    <name type="scientific">Tetrahymena thermophila (strain SB210)</name>
    <dbReference type="NCBI Taxonomy" id="312017"/>
    <lineage>
        <taxon>Eukaryota</taxon>
        <taxon>Sar</taxon>
        <taxon>Alveolata</taxon>
        <taxon>Ciliophora</taxon>
        <taxon>Intramacronucleata</taxon>
        <taxon>Oligohymenophorea</taxon>
        <taxon>Hymenostomatida</taxon>
        <taxon>Tetrahymenina</taxon>
        <taxon>Tetrahymenidae</taxon>
        <taxon>Tetrahymena</taxon>
    </lineage>
</organism>
<dbReference type="PANTHER" id="PTHR43215:SF14">
    <property type="entry name" value="RADIAL SPOKE HEAD 1 HOMOLOG"/>
    <property type="match status" value="1"/>
</dbReference>
<dbReference type="OrthoDB" id="377104at2759"/>
<dbReference type="AlphaFoldDB" id="I7LZS5"/>
<dbReference type="RefSeq" id="XP_001032494.3">
    <property type="nucleotide sequence ID" value="XM_001032494.3"/>
</dbReference>
<dbReference type="Pfam" id="PF02493">
    <property type="entry name" value="MORN"/>
    <property type="match status" value="3"/>
</dbReference>
<dbReference type="Gene3D" id="2.20.110.10">
    <property type="entry name" value="Histone H3 K4-specific methyltransferase SET7/9 N-terminal domain"/>
    <property type="match status" value="2"/>
</dbReference>
<accession>I7LZS5</accession>
<name>I7LZS5_TETTS</name>
<dbReference type="EMBL" id="GG662620">
    <property type="protein sequence ID" value="EAR84831.3"/>
    <property type="molecule type" value="Genomic_DNA"/>
</dbReference>
<sequence length="377" mass="43076">MKKLFNMFSSRPHYNIEDVKTPSNQNYKVFDADCSAVPIFENQMKDISYINADRGSTLEINRVNEEDTSSYQAAPIQVISPQAPQKIINQKIKTVRIRLIQEKQSKSSISNSQEKYKAEVKAKDQCFKQIAKTIYIFYTAEDLLAQLATCSYFNGFKPLNYNHIKQCLFPSNDCNDQNAQKQKKKSSIQVLKYYITQTDEGEYHGQMNKNKVPEGNSILFYKNGNQYIGEMKNRFRNGQGSMFYPDGSSYTGGWVLDAKEGQGKETETKGEVFTGNFINNCRSGKGQLIYKNGYVLESNWINGYQDGLSTLSVGKQQIQVLFCMGQIVKINSTPIQDLQNVSNENQNITNLIQINFCRDQVQVFKNQPIPSYLTARF</sequence>
<dbReference type="InParanoid" id="I7LZS5"/>
<dbReference type="eggNOG" id="KOG0231">
    <property type="taxonomic scope" value="Eukaryota"/>
</dbReference>
<protein>
    <submittedName>
        <fullName evidence="2">MORN motif protein</fullName>
    </submittedName>
</protein>
<dbReference type="OMA" id="ESNKNGM"/>
<evidence type="ECO:0000313" key="2">
    <source>
        <dbReference type="EMBL" id="EAR84831.3"/>
    </source>
</evidence>
<dbReference type="PANTHER" id="PTHR43215">
    <property type="entry name" value="RADIAL SPOKE HEAD 1 HOMOLOG"/>
    <property type="match status" value="1"/>
</dbReference>
<gene>
    <name evidence="2" type="ORF">TTHERM_00600230</name>
</gene>
<dbReference type="InterPro" id="IPR003409">
    <property type="entry name" value="MORN"/>
</dbReference>
<evidence type="ECO:0000256" key="1">
    <source>
        <dbReference type="ARBA" id="ARBA00022737"/>
    </source>
</evidence>
<dbReference type="Proteomes" id="UP000009168">
    <property type="component" value="Unassembled WGS sequence"/>
</dbReference>
<evidence type="ECO:0000313" key="3">
    <source>
        <dbReference type="Proteomes" id="UP000009168"/>
    </source>
</evidence>
<dbReference type="SUPFAM" id="SSF82185">
    <property type="entry name" value="Histone H3 K4-specific methyltransferase SET7/9 N-terminal domain"/>
    <property type="match status" value="1"/>
</dbReference>
<dbReference type="GeneID" id="7839204"/>
<dbReference type="STRING" id="312017.I7LZS5"/>
<dbReference type="KEGG" id="tet:TTHERM_00600230"/>
<reference evidence="3" key="1">
    <citation type="journal article" date="2006" name="PLoS Biol.">
        <title>Macronuclear genome sequence of the ciliate Tetrahymena thermophila, a model eukaryote.</title>
        <authorList>
            <person name="Eisen J.A."/>
            <person name="Coyne R.S."/>
            <person name="Wu M."/>
            <person name="Wu D."/>
            <person name="Thiagarajan M."/>
            <person name="Wortman J.R."/>
            <person name="Badger J.H."/>
            <person name="Ren Q."/>
            <person name="Amedeo P."/>
            <person name="Jones K.M."/>
            <person name="Tallon L.J."/>
            <person name="Delcher A.L."/>
            <person name="Salzberg S.L."/>
            <person name="Silva J.C."/>
            <person name="Haas B.J."/>
            <person name="Majoros W.H."/>
            <person name="Farzad M."/>
            <person name="Carlton J.M."/>
            <person name="Smith R.K. Jr."/>
            <person name="Garg J."/>
            <person name="Pearlman R.E."/>
            <person name="Karrer K.M."/>
            <person name="Sun L."/>
            <person name="Manning G."/>
            <person name="Elde N.C."/>
            <person name="Turkewitz A.P."/>
            <person name="Asai D.J."/>
            <person name="Wilkes D.E."/>
            <person name="Wang Y."/>
            <person name="Cai H."/>
            <person name="Collins K."/>
            <person name="Stewart B.A."/>
            <person name="Lee S.R."/>
            <person name="Wilamowska K."/>
            <person name="Weinberg Z."/>
            <person name="Ruzzo W.L."/>
            <person name="Wloga D."/>
            <person name="Gaertig J."/>
            <person name="Frankel J."/>
            <person name="Tsao C.-C."/>
            <person name="Gorovsky M.A."/>
            <person name="Keeling P.J."/>
            <person name="Waller R.F."/>
            <person name="Patron N.J."/>
            <person name="Cherry J.M."/>
            <person name="Stover N.A."/>
            <person name="Krieger C.J."/>
            <person name="del Toro C."/>
            <person name="Ryder H.F."/>
            <person name="Williamson S.C."/>
            <person name="Barbeau R.A."/>
            <person name="Hamilton E.P."/>
            <person name="Orias E."/>
        </authorList>
    </citation>
    <scope>NUCLEOTIDE SEQUENCE [LARGE SCALE GENOMIC DNA]</scope>
    <source>
        <strain evidence="3">SB210</strain>
    </source>
</reference>
<dbReference type="HOGENOM" id="CLU_611797_0_0_1"/>
<keyword evidence="3" id="KW-1185">Reference proteome</keyword>